<dbReference type="FunFam" id="3.40.50.970:FF:000001">
    <property type="entry name" value="Pyruvate dehydrogenase E1 beta subunit"/>
    <property type="match status" value="1"/>
</dbReference>
<dbReference type="GO" id="GO:0006082">
    <property type="term" value="P:organic acid metabolic process"/>
    <property type="evidence" value="ECO:0007669"/>
    <property type="project" value="UniProtKB-ARBA"/>
</dbReference>
<dbReference type="PANTHER" id="PTHR43257:SF2">
    <property type="entry name" value="PYRUVATE DEHYDROGENASE E1 COMPONENT SUBUNIT BETA"/>
    <property type="match status" value="1"/>
</dbReference>
<dbReference type="Gene3D" id="3.40.50.920">
    <property type="match status" value="1"/>
</dbReference>
<reference evidence="5 6" key="1">
    <citation type="journal article" name="Nat. Commun.">
        <title>Undinarchaeota illuminate DPANN phylogeny and the impact of gene transfer on archaeal evolution.</title>
        <authorList>
            <person name="Dombrowski N."/>
            <person name="Williams T.A."/>
            <person name="Sun J."/>
            <person name="Woodcroft B.J."/>
            <person name="Lee J.H."/>
            <person name="Minh B.Q."/>
            <person name="Rinke C."/>
            <person name="Spang A."/>
        </authorList>
    </citation>
    <scope>NUCLEOTIDE SEQUENCE [LARGE SCALE GENOMIC DNA]</scope>
    <source>
        <strain evidence="5">MAG_bin17</strain>
    </source>
</reference>
<dbReference type="SMART" id="SM00861">
    <property type="entry name" value="Transket_pyr"/>
    <property type="match status" value="1"/>
</dbReference>
<dbReference type="Pfam" id="PF02779">
    <property type="entry name" value="Transket_pyr"/>
    <property type="match status" value="1"/>
</dbReference>
<evidence type="ECO:0000313" key="5">
    <source>
        <dbReference type="EMBL" id="HIJ99727.1"/>
    </source>
</evidence>
<name>A0A832UZV2_9ARCH</name>
<dbReference type="FunFam" id="3.40.50.920:FF:000001">
    <property type="entry name" value="Pyruvate dehydrogenase E1 beta subunit"/>
    <property type="match status" value="1"/>
</dbReference>
<dbReference type="CDD" id="cd07036">
    <property type="entry name" value="TPP_PYR_E1-PDHc-beta_like"/>
    <property type="match status" value="1"/>
</dbReference>
<dbReference type="PANTHER" id="PTHR43257">
    <property type="entry name" value="PYRUVATE DEHYDROGENASE E1 COMPONENT BETA SUBUNIT"/>
    <property type="match status" value="1"/>
</dbReference>
<dbReference type="GO" id="GO:0016491">
    <property type="term" value="F:oxidoreductase activity"/>
    <property type="evidence" value="ECO:0007669"/>
    <property type="project" value="UniProtKB-KW"/>
</dbReference>
<gene>
    <name evidence="5" type="ORF">H1011_02795</name>
</gene>
<comment type="caution">
    <text evidence="5">The sequence shown here is derived from an EMBL/GenBank/DDBJ whole genome shotgun (WGS) entry which is preliminary data.</text>
</comment>
<dbReference type="SUPFAM" id="SSF52922">
    <property type="entry name" value="TK C-terminal domain-like"/>
    <property type="match status" value="1"/>
</dbReference>
<dbReference type="EMBL" id="DVAD01000014">
    <property type="protein sequence ID" value="HIJ99727.1"/>
    <property type="molecule type" value="Genomic_DNA"/>
</dbReference>
<dbReference type="InterPro" id="IPR029061">
    <property type="entry name" value="THDP-binding"/>
</dbReference>
<dbReference type="GO" id="GO:0044272">
    <property type="term" value="P:sulfur compound biosynthetic process"/>
    <property type="evidence" value="ECO:0007669"/>
    <property type="project" value="UniProtKB-ARBA"/>
</dbReference>
<organism evidence="5 6">
    <name type="scientific">Candidatus Undinarchaeum marinum</name>
    <dbReference type="NCBI Taxonomy" id="2756141"/>
    <lineage>
        <taxon>Archaea</taxon>
        <taxon>Candidatus Undinarchaeota</taxon>
        <taxon>Candidatus Undinarchaeia</taxon>
        <taxon>Candidatus Undinarchaeales</taxon>
        <taxon>Candidatus Undinarchaeaceae</taxon>
        <taxon>Candidatus Undinarchaeum</taxon>
    </lineage>
</organism>
<sequence length="325" mass="35573">MTEMHMVQALNSALDNLMKEDDSVIVLGEDVGVDGGVFRVTDGLLDKYGEKRVFDTPLAEAGIVGTSIGLAIKGFKPVAEMQFMGFVLPAMQQIISHAARMRNRSRGRYTCPLVVRMPCQGGVKALEHHSESTEVFFAHTPGLKVIMPSTPYDAKGLLISAIKDPDPVIFLEPKKLYRSIKQEVPEEAYEIPIGKASVLVEGDDITMISWGSMMRSTISAAEKLAKEGVNPEVIDLRTISPLDHDTIIESVKKTGRCIIVHEAARTGGMGAEIMARINERAFYSLEAPMKRVTGYDIVIPLPMGEDCYFPDAKRVYSGAKEVLGA</sequence>
<proteinExistence type="predicted"/>
<feature type="domain" description="Transketolase-like pyrimidine-binding" evidence="4">
    <location>
        <begin position="4"/>
        <end position="179"/>
    </location>
</feature>
<dbReference type="Proteomes" id="UP000604391">
    <property type="component" value="Unassembled WGS sequence"/>
</dbReference>
<evidence type="ECO:0000256" key="1">
    <source>
        <dbReference type="ARBA" id="ARBA00001964"/>
    </source>
</evidence>
<keyword evidence="2" id="KW-0560">Oxidoreductase</keyword>
<keyword evidence="6" id="KW-1185">Reference proteome</keyword>
<dbReference type="Gene3D" id="3.40.50.970">
    <property type="match status" value="1"/>
</dbReference>
<evidence type="ECO:0000256" key="2">
    <source>
        <dbReference type="ARBA" id="ARBA00023002"/>
    </source>
</evidence>
<protein>
    <submittedName>
        <fullName evidence="5">Alpha-ketoacid dehydrogenase subunit beta</fullName>
    </submittedName>
</protein>
<evidence type="ECO:0000256" key="3">
    <source>
        <dbReference type="ARBA" id="ARBA00023052"/>
    </source>
</evidence>
<dbReference type="AlphaFoldDB" id="A0A832UZV2"/>
<comment type="cofactor">
    <cofactor evidence="1">
        <name>thiamine diphosphate</name>
        <dbReference type="ChEBI" id="CHEBI:58937"/>
    </cofactor>
</comment>
<dbReference type="InterPro" id="IPR005475">
    <property type="entry name" value="Transketolase-like_Pyr-bd"/>
</dbReference>
<accession>A0A832UZV2</accession>
<dbReference type="InterPro" id="IPR033248">
    <property type="entry name" value="Transketolase_C"/>
</dbReference>
<keyword evidence="3" id="KW-0786">Thiamine pyrophosphate</keyword>
<dbReference type="SUPFAM" id="SSF52518">
    <property type="entry name" value="Thiamin diphosphate-binding fold (THDP-binding)"/>
    <property type="match status" value="1"/>
</dbReference>
<evidence type="ECO:0000313" key="6">
    <source>
        <dbReference type="Proteomes" id="UP000604391"/>
    </source>
</evidence>
<evidence type="ECO:0000259" key="4">
    <source>
        <dbReference type="SMART" id="SM00861"/>
    </source>
</evidence>
<dbReference type="Pfam" id="PF02780">
    <property type="entry name" value="Transketolase_C"/>
    <property type="match status" value="1"/>
</dbReference>
<dbReference type="InterPro" id="IPR009014">
    <property type="entry name" value="Transketo_C/PFOR_II"/>
</dbReference>